<accession>A0A2U3NJ61</accession>
<proteinExistence type="predicted"/>
<sequence length="60" mass="6523">VDHRLPIGRLEELGISLYDEAALAVLCRSCNARKGNRYTAEDEAAVLASVNAEPRKRAIG</sequence>
<feature type="non-terminal residue" evidence="1">
    <location>
        <position position="1"/>
    </location>
</feature>
<name>A0A2U3NJ61_9MYCO</name>
<evidence type="ECO:0000313" key="1">
    <source>
        <dbReference type="EMBL" id="SPM31571.1"/>
    </source>
</evidence>
<reference evidence="1 2" key="1">
    <citation type="submission" date="2017-01" db="EMBL/GenBank/DDBJ databases">
        <authorList>
            <consortium name="Urmite Genomes"/>
        </authorList>
    </citation>
    <scope>NUCLEOTIDE SEQUENCE [LARGE SCALE GENOMIC DNA]</scope>
    <source>
        <strain evidence="1 2">AB308</strain>
    </source>
</reference>
<dbReference type="EMBL" id="FTRV01000016">
    <property type="protein sequence ID" value="SPM31571.1"/>
    <property type="molecule type" value="Genomic_DNA"/>
</dbReference>
<dbReference type="AlphaFoldDB" id="A0A2U3NJ61"/>
<gene>
    <name evidence="1" type="ORF">MTAB308_5090</name>
</gene>
<protein>
    <submittedName>
        <fullName evidence="1">Mycobacterium terramassiliense ORFan</fullName>
    </submittedName>
</protein>
<dbReference type="Proteomes" id="UP000241595">
    <property type="component" value="Unassembled WGS sequence"/>
</dbReference>
<keyword evidence="2" id="KW-1185">Reference proteome</keyword>
<dbReference type="STRING" id="1841859.GCA_900157385_05093"/>
<evidence type="ECO:0000313" key="2">
    <source>
        <dbReference type="Proteomes" id="UP000241595"/>
    </source>
</evidence>
<organism evidence="1 2">
    <name type="scientific">Mycobacterium terramassiliense</name>
    <dbReference type="NCBI Taxonomy" id="1841859"/>
    <lineage>
        <taxon>Bacteria</taxon>
        <taxon>Bacillati</taxon>
        <taxon>Actinomycetota</taxon>
        <taxon>Actinomycetes</taxon>
        <taxon>Mycobacteriales</taxon>
        <taxon>Mycobacteriaceae</taxon>
        <taxon>Mycobacterium</taxon>
    </lineage>
</organism>